<sequence>MMRSTDIGASERHARIVLDSYRKLLGKPLLETEGSGSAAEQLFEAPIAVLSHGTEADPVLNYGNRTALGLWEMDWASFTSMPSRLTAEPLVREERQRFMEAVAAKGYIDDYSGVRISGTGRRFRIEQAVVWNLYDESGAYYGQAAAFAGYTRL</sequence>
<dbReference type="Pfam" id="PF08670">
    <property type="entry name" value="MEKHLA"/>
    <property type="match status" value="1"/>
</dbReference>
<protein>
    <submittedName>
        <fullName evidence="2">MEKHLA domain-containing protein</fullName>
    </submittedName>
</protein>
<dbReference type="Proteomes" id="UP000670947">
    <property type="component" value="Unassembled WGS sequence"/>
</dbReference>
<comment type="caution">
    <text evidence="2">The sequence shown here is derived from an EMBL/GenBank/DDBJ whole genome shotgun (WGS) entry which is preliminary data.</text>
</comment>
<organism evidence="2 3">
    <name type="scientific">Paenibacillus artemisiicola</name>
    <dbReference type="NCBI Taxonomy" id="1172618"/>
    <lineage>
        <taxon>Bacteria</taxon>
        <taxon>Bacillati</taxon>
        <taxon>Bacillota</taxon>
        <taxon>Bacilli</taxon>
        <taxon>Bacillales</taxon>
        <taxon>Paenibacillaceae</taxon>
        <taxon>Paenibacillus</taxon>
    </lineage>
</organism>
<dbReference type="RefSeq" id="WP_208850341.1">
    <property type="nucleotide sequence ID" value="NZ_JAGGDJ010000038.1"/>
</dbReference>
<feature type="domain" description="MEKHLA" evidence="1">
    <location>
        <begin position="12"/>
        <end position="150"/>
    </location>
</feature>
<gene>
    <name evidence="2" type="ORF">I8J29_26325</name>
</gene>
<evidence type="ECO:0000313" key="2">
    <source>
        <dbReference type="EMBL" id="MBO7747710.1"/>
    </source>
</evidence>
<keyword evidence="3" id="KW-1185">Reference proteome</keyword>
<reference evidence="2 3" key="1">
    <citation type="submission" date="2021-03" db="EMBL/GenBank/DDBJ databases">
        <title>Paenibacillus artemisicola MWE-103 whole genome sequence.</title>
        <authorList>
            <person name="Ham Y.J."/>
        </authorList>
    </citation>
    <scope>NUCLEOTIDE SEQUENCE [LARGE SCALE GENOMIC DNA]</scope>
    <source>
        <strain evidence="2 3">MWE-103</strain>
    </source>
</reference>
<evidence type="ECO:0000259" key="1">
    <source>
        <dbReference type="Pfam" id="PF08670"/>
    </source>
</evidence>
<accession>A0ABS3WHE3</accession>
<dbReference type="EMBL" id="JAGGDJ010000038">
    <property type="protein sequence ID" value="MBO7747710.1"/>
    <property type="molecule type" value="Genomic_DNA"/>
</dbReference>
<proteinExistence type="predicted"/>
<dbReference type="InterPro" id="IPR013978">
    <property type="entry name" value="MEKHLA"/>
</dbReference>
<name>A0ABS3WHE3_9BACL</name>
<evidence type="ECO:0000313" key="3">
    <source>
        <dbReference type="Proteomes" id="UP000670947"/>
    </source>
</evidence>